<evidence type="ECO:0000256" key="1">
    <source>
        <dbReference type="ARBA" id="ARBA00001913"/>
    </source>
</evidence>
<sequence>MPGMVAFGRRWGIASDDLVFPGSFELLLRVLWWIGTLILFTYHKGHFDCNGGGVLHNYLVGLLVVLGLIILSLWAIVYVSAQGTITNPGSRRSIPALVYLRALLYIPEFVWACLGAVWVSDDSRGCAPATVGAVITAVITSWVILLFTGLGVVFVFDPMGSPRIQPGPTEPLGVRDMESSGGTQFLSTARSLATKVWECRLRLLCCCLPQDESHRAAFSSISQLLSNFFSDTDLVPSDIAAGLALLHQEQDKMERSRDPEDIVTHSPSSPIDQDLQTELEKAAHCMQFAAAAYGWPLYVYSNPFTAPCKLSGDWAGVGCRTRAAEYDIVGGDNLGCHFSSILQTTGLQYRDFIYVSFHNQVTVLFISRAFTPDQSRLSSERTRCAPQIYEIPFFVALDHKREAVLVAVRGTLSLKDVLTDLSAECENLPVEGVSGACYAHKGMCQAAGYIYKKLVNDGILNQAFSVAPEYKLVVTGHSLGAGTAALLAILLRTSFPTLQCYSFSPPGGLLSKALAEYSKDFVVSVVLGKDLVPRLSIPNMEDLKRRILKIVANCNKPKVSLDSERCSRTFLCPESSLAVSEAAVCVLQYRILLQGCWYELFGGDPDDFPTEMDSRREEQLSQPLLGEESLLIRHSSSYQSLASDDSPAHTAAHLPLFPPGRILYITEDGPSRRSCFSQVRYRADWSSEAAFRSILISPRMLVDHMPDAVLRALNSLCSDGPFSLCPSTLSNNPHISM</sequence>
<dbReference type="SUPFAM" id="SSF53474">
    <property type="entry name" value="alpha/beta-Hydrolases"/>
    <property type="match status" value="1"/>
</dbReference>
<dbReference type="InterPro" id="IPR002921">
    <property type="entry name" value="Fungal_lipase-type"/>
</dbReference>
<evidence type="ECO:0000256" key="14">
    <source>
        <dbReference type="ARBA" id="ARBA00026104"/>
    </source>
</evidence>
<keyword evidence="3" id="KW-1003">Cell membrane</keyword>
<evidence type="ECO:0000256" key="6">
    <source>
        <dbReference type="ARBA" id="ARBA00022723"/>
    </source>
</evidence>
<keyword evidence="18" id="KW-1185">Reference proteome</keyword>
<dbReference type="EMBL" id="NHOQ01001904">
    <property type="protein sequence ID" value="PWA21728.1"/>
    <property type="molecule type" value="Genomic_DNA"/>
</dbReference>
<dbReference type="GO" id="GO:0046872">
    <property type="term" value="F:metal ion binding"/>
    <property type="evidence" value="ECO:0007669"/>
    <property type="project" value="UniProtKB-KW"/>
</dbReference>
<feature type="transmembrane region" description="Helical" evidence="15">
    <location>
        <begin position="98"/>
        <end position="119"/>
    </location>
</feature>
<dbReference type="EC" id="3.1.1.116" evidence="14"/>
<dbReference type="PANTHER" id="PTHR45792">
    <property type="entry name" value="DIACYLGLYCEROL LIPASE HOMOLOG-RELATED"/>
    <property type="match status" value="1"/>
</dbReference>
<protein>
    <recommendedName>
        <fullName evidence="14">sn-1-specific diacylglycerol lipase</fullName>
        <ecNumber evidence="14">3.1.1.116</ecNumber>
    </recommendedName>
</protein>
<feature type="transmembrane region" description="Helical" evidence="15">
    <location>
        <begin position="131"/>
        <end position="156"/>
    </location>
</feature>
<dbReference type="PANTHER" id="PTHR45792:SF2">
    <property type="entry name" value="DIACYLGLYCEROL LIPASE-BETA"/>
    <property type="match status" value="1"/>
</dbReference>
<organism evidence="17 18">
    <name type="scientific">Gambusia affinis</name>
    <name type="common">Western mosquitofish</name>
    <name type="synonym">Heterandria affinis</name>
    <dbReference type="NCBI Taxonomy" id="33528"/>
    <lineage>
        <taxon>Eukaryota</taxon>
        <taxon>Metazoa</taxon>
        <taxon>Chordata</taxon>
        <taxon>Craniata</taxon>
        <taxon>Vertebrata</taxon>
        <taxon>Euteleostomi</taxon>
        <taxon>Actinopterygii</taxon>
        <taxon>Neopterygii</taxon>
        <taxon>Teleostei</taxon>
        <taxon>Neoteleostei</taxon>
        <taxon>Acanthomorphata</taxon>
        <taxon>Ovalentaria</taxon>
        <taxon>Atherinomorphae</taxon>
        <taxon>Cyprinodontiformes</taxon>
        <taxon>Poeciliidae</taxon>
        <taxon>Poeciliinae</taxon>
        <taxon>Gambusia</taxon>
    </lineage>
</organism>
<dbReference type="GO" id="GO:0004806">
    <property type="term" value="F:triacylglycerol lipase activity"/>
    <property type="evidence" value="ECO:0007669"/>
    <property type="project" value="TreeGrafter"/>
</dbReference>
<evidence type="ECO:0000256" key="15">
    <source>
        <dbReference type="SAM" id="Phobius"/>
    </source>
</evidence>
<gene>
    <name evidence="17" type="ORF">CCH79_00003461</name>
</gene>
<dbReference type="STRING" id="33528.ENSGAFP00000000868"/>
<feature type="transmembrane region" description="Helical" evidence="15">
    <location>
        <begin position="26"/>
        <end position="43"/>
    </location>
</feature>
<comment type="subcellular location">
    <subcellularLocation>
        <location evidence="2">Cell membrane</location>
        <topology evidence="2">Multi-pass membrane protein</topology>
    </subcellularLocation>
</comment>
<feature type="domain" description="Fungal lipase-type" evidence="16">
    <location>
        <begin position="406"/>
        <end position="537"/>
    </location>
</feature>
<evidence type="ECO:0000256" key="5">
    <source>
        <dbReference type="ARBA" id="ARBA00022692"/>
    </source>
</evidence>
<keyword evidence="9" id="KW-0442">Lipid degradation</keyword>
<comment type="cofactor">
    <cofactor evidence="1">
        <name>Ca(2+)</name>
        <dbReference type="ChEBI" id="CHEBI:29108"/>
    </cofactor>
</comment>
<evidence type="ECO:0000256" key="11">
    <source>
        <dbReference type="ARBA" id="ARBA00023098"/>
    </source>
</evidence>
<dbReference type="InterPro" id="IPR029058">
    <property type="entry name" value="AB_hydrolase_fold"/>
</dbReference>
<evidence type="ECO:0000256" key="4">
    <source>
        <dbReference type="ARBA" id="ARBA00022553"/>
    </source>
</evidence>
<evidence type="ECO:0000256" key="7">
    <source>
        <dbReference type="ARBA" id="ARBA00022801"/>
    </source>
</evidence>
<comment type="caution">
    <text evidence="17">The sequence shown here is derived from an EMBL/GenBank/DDBJ whole genome shotgun (WGS) entry which is preliminary data.</text>
</comment>
<dbReference type="AlphaFoldDB" id="A0A315VEU0"/>
<dbReference type="Proteomes" id="UP000250572">
    <property type="component" value="Unassembled WGS sequence"/>
</dbReference>
<dbReference type="GO" id="GO:0005737">
    <property type="term" value="C:cytoplasm"/>
    <property type="evidence" value="ECO:0007669"/>
    <property type="project" value="TreeGrafter"/>
</dbReference>
<feature type="transmembrane region" description="Helical" evidence="15">
    <location>
        <begin position="55"/>
        <end position="78"/>
    </location>
</feature>
<reference evidence="17 18" key="1">
    <citation type="journal article" date="2018" name="G3 (Bethesda)">
        <title>A High-Quality Reference Genome for the Invasive Mosquitofish Gambusia affinis Using a Chicago Library.</title>
        <authorList>
            <person name="Hoffberg S.L."/>
            <person name="Troendle N.J."/>
            <person name="Glenn T.C."/>
            <person name="Mahmud O."/>
            <person name="Louha S."/>
            <person name="Chalopin D."/>
            <person name="Bennetzen J.L."/>
            <person name="Mauricio R."/>
        </authorList>
    </citation>
    <scope>NUCLEOTIDE SEQUENCE [LARGE SCALE GENOMIC DNA]</scope>
    <source>
        <strain evidence="17">NE01/NJP1002.9</strain>
        <tissue evidence="17">Muscle</tissue>
    </source>
</reference>
<proteinExistence type="predicted"/>
<dbReference type="GO" id="GO:0046340">
    <property type="term" value="P:diacylglycerol catabolic process"/>
    <property type="evidence" value="ECO:0007669"/>
    <property type="project" value="TreeGrafter"/>
</dbReference>
<evidence type="ECO:0000256" key="2">
    <source>
        <dbReference type="ARBA" id="ARBA00004651"/>
    </source>
</evidence>
<keyword evidence="6" id="KW-0479">Metal-binding</keyword>
<evidence type="ECO:0000256" key="13">
    <source>
        <dbReference type="ARBA" id="ARBA00024531"/>
    </source>
</evidence>
<keyword evidence="11" id="KW-0443">Lipid metabolism</keyword>
<dbReference type="Gene3D" id="3.40.50.1820">
    <property type="entry name" value="alpha/beta hydrolase"/>
    <property type="match status" value="1"/>
</dbReference>
<keyword evidence="5 15" id="KW-0812">Transmembrane</keyword>
<keyword evidence="7" id="KW-0378">Hydrolase</keyword>
<dbReference type="InterPro" id="IPR052214">
    <property type="entry name" value="DAG_Lipase-Related"/>
</dbReference>
<dbReference type="GO" id="GO:0005886">
    <property type="term" value="C:plasma membrane"/>
    <property type="evidence" value="ECO:0007669"/>
    <property type="project" value="UniProtKB-SubCell"/>
</dbReference>
<dbReference type="CDD" id="cd00519">
    <property type="entry name" value="Lipase_3"/>
    <property type="match status" value="1"/>
</dbReference>
<evidence type="ECO:0000256" key="12">
    <source>
        <dbReference type="ARBA" id="ARBA00023136"/>
    </source>
</evidence>
<evidence type="ECO:0000259" key="16">
    <source>
        <dbReference type="Pfam" id="PF01764"/>
    </source>
</evidence>
<evidence type="ECO:0000256" key="8">
    <source>
        <dbReference type="ARBA" id="ARBA00022837"/>
    </source>
</evidence>
<dbReference type="GO" id="GO:0019369">
    <property type="term" value="P:arachidonate metabolic process"/>
    <property type="evidence" value="ECO:0007669"/>
    <property type="project" value="TreeGrafter"/>
</dbReference>
<evidence type="ECO:0000256" key="3">
    <source>
        <dbReference type="ARBA" id="ARBA00022475"/>
    </source>
</evidence>
<keyword evidence="12 15" id="KW-0472">Membrane</keyword>
<name>A0A315VEU0_GAMAF</name>
<evidence type="ECO:0000313" key="18">
    <source>
        <dbReference type="Proteomes" id="UP000250572"/>
    </source>
</evidence>
<dbReference type="GO" id="GO:0022008">
    <property type="term" value="P:neurogenesis"/>
    <property type="evidence" value="ECO:0007669"/>
    <property type="project" value="TreeGrafter"/>
</dbReference>
<keyword evidence="4" id="KW-0597">Phosphoprotein</keyword>
<keyword evidence="10 15" id="KW-1133">Transmembrane helix</keyword>
<keyword evidence="8" id="KW-0106">Calcium</keyword>
<accession>A0A315VEU0</accession>
<comment type="catalytic activity">
    <reaction evidence="13">
        <text>a 1,2-diacyl-sn-glycerol + H2O = a 2-acylglycerol + a fatty acid + H(+)</text>
        <dbReference type="Rhea" id="RHEA:33275"/>
        <dbReference type="ChEBI" id="CHEBI:15377"/>
        <dbReference type="ChEBI" id="CHEBI:15378"/>
        <dbReference type="ChEBI" id="CHEBI:17389"/>
        <dbReference type="ChEBI" id="CHEBI:17815"/>
        <dbReference type="ChEBI" id="CHEBI:28868"/>
        <dbReference type="EC" id="3.1.1.116"/>
    </reaction>
    <physiologicalReaction direction="left-to-right" evidence="13">
        <dbReference type="Rhea" id="RHEA:33276"/>
    </physiologicalReaction>
</comment>
<evidence type="ECO:0000313" key="17">
    <source>
        <dbReference type="EMBL" id="PWA21728.1"/>
    </source>
</evidence>
<evidence type="ECO:0000256" key="9">
    <source>
        <dbReference type="ARBA" id="ARBA00022963"/>
    </source>
</evidence>
<evidence type="ECO:0000256" key="10">
    <source>
        <dbReference type="ARBA" id="ARBA00022989"/>
    </source>
</evidence>
<dbReference type="Pfam" id="PF01764">
    <property type="entry name" value="Lipase_3"/>
    <property type="match status" value="1"/>
</dbReference>